<dbReference type="Proteomes" id="UP000594707">
    <property type="component" value="Chromosome"/>
</dbReference>
<evidence type="ECO:0000256" key="1">
    <source>
        <dbReference type="ARBA" id="ARBA00000200"/>
    </source>
</evidence>
<comment type="catalytic activity">
    <reaction evidence="10">
        <text>2-C-methyl-D-erythritol 4-phosphate + CTP + H(+) = 4-CDP-2-C-methyl-D-erythritol + diphosphate</text>
        <dbReference type="Rhea" id="RHEA:13429"/>
        <dbReference type="ChEBI" id="CHEBI:15378"/>
        <dbReference type="ChEBI" id="CHEBI:33019"/>
        <dbReference type="ChEBI" id="CHEBI:37563"/>
        <dbReference type="ChEBI" id="CHEBI:57823"/>
        <dbReference type="ChEBI" id="CHEBI:58262"/>
        <dbReference type="EC" id="2.7.7.60"/>
    </reaction>
</comment>
<dbReference type="NCBIfam" id="TIGR00151">
    <property type="entry name" value="ispF"/>
    <property type="match status" value="1"/>
</dbReference>
<evidence type="ECO:0000313" key="12">
    <source>
        <dbReference type="EMBL" id="QPH95076.1"/>
    </source>
</evidence>
<keyword evidence="9 10" id="KW-0511">Multifunctional enzyme</keyword>
<dbReference type="GO" id="GO:0050518">
    <property type="term" value="F:2-C-methyl-D-erythritol 4-phosphate cytidylyltransferase activity"/>
    <property type="evidence" value="ECO:0007669"/>
    <property type="project" value="UniProtKB-UniRule"/>
</dbReference>
<evidence type="ECO:0000256" key="10">
    <source>
        <dbReference type="HAMAP-Rule" id="MF_01520"/>
    </source>
</evidence>
<dbReference type="SUPFAM" id="SSF53448">
    <property type="entry name" value="Nucleotide-diphospho-sugar transferases"/>
    <property type="match status" value="1"/>
</dbReference>
<sequence>MYNSVTIFKGATLLDISLIMLGAGNSSRFELPVKKQWLRIGSDPLWLFATKNLSNFYTFKEIIVVSKECKYMSKFAPNYKFVDGGETRQDSLKNALELVSSEFVLVSDIARPCISSELFHKIIEAATQADCVVPALKIADTAYLGENAIDREKVKLIQTPQLSRTALLKKALSSAEIYTDDSSAMRAIGASIWHILGDEMARKITFKEDLAKISALKAPENEVFVGNGFDVHEFEKGRPLVLCGEKIDYEFGLKAHSDGDVALHALTDAILGAAGLGDIGELFPDTDAKFKDISSIYLLEEAYKRVQSVGFVLTNADITIMAQKPKLSKLKSKMEANIAQALNLSQSRINVKATTTEGLGFVGRCEGIAVMASASLKFYNWTQI</sequence>
<comment type="pathway">
    <text evidence="3 10">Isoprenoid biosynthesis; isopentenyl diphosphate biosynthesis via DXP pathway; isopentenyl diphosphate from 1-deoxy-D-xylulose 5-phosphate: step 4/6.</text>
</comment>
<dbReference type="HAMAP" id="MF_01520">
    <property type="entry name" value="IspDF"/>
    <property type="match status" value="1"/>
</dbReference>
<dbReference type="PANTHER" id="PTHR43181:SF1">
    <property type="entry name" value="2-C-METHYL-D-ERYTHRITOL 2,4-CYCLODIPHOSPHATE SYNTHASE, CHLOROPLASTIC"/>
    <property type="match status" value="1"/>
</dbReference>
<keyword evidence="8 10" id="KW-0456">Lyase</keyword>
<feature type="domain" description="2-C-methyl-D-erythritol 2,4-cyclodiphosphate synthase" evidence="11">
    <location>
        <begin position="225"/>
        <end position="376"/>
    </location>
</feature>
<dbReference type="InterPro" id="IPR034683">
    <property type="entry name" value="IspD/TarI"/>
</dbReference>
<dbReference type="CDD" id="cd00554">
    <property type="entry name" value="MECDP_synthase"/>
    <property type="match status" value="1"/>
</dbReference>
<evidence type="ECO:0000256" key="7">
    <source>
        <dbReference type="ARBA" id="ARBA00023229"/>
    </source>
</evidence>
<name>A0A7S9RNW4_9BACT</name>
<dbReference type="AlphaFoldDB" id="A0A7S9RNW4"/>
<evidence type="ECO:0000256" key="8">
    <source>
        <dbReference type="ARBA" id="ARBA00023239"/>
    </source>
</evidence>
<comment type="pathway">
    <text evidence="10">Isoprenoid biosynthesis; isopentenyl diphosphate biosynthesis via DXP pathway; isopentenyl diphosphate from 1-deoxy-D-xylulose 5-phosphate: step 2/6.</text>
</comment>
<dbReference type="GO" id="GO:0008685">
    <property type="term" value="F:2-C-methyl-D-erythritol 2,4-cyclodiphosphate synthase activity"/>
    <property type="evidence" value="ECO:0007669"/>
    <property type="project" value="UniProtKB-UniRule"/>
</dbReference>
<feature type="site" description="Transition state stabilizer" evidence="10">
    <location>
        <position position="35"/>
    </location>
</feature>
<reference evidence="12 13" key="1">
    <citation type="journal article" date="2018" name="Emerg. Microbes Infect.">
        <title>Genomic analysis of oral Campylobacter concisus strains identified a potential bacterial molecular marker associated with active Crohn's disease.</title>
        <authorList>
            <person name="Liu F."/>
            <person name="Ma R."/>
            <person name="Tay C.Y.A."/>
            <person name="Octavia S."/>
            <person name="Lan R."/>
            <person name="Chung H.K.L."/>
            <person name="Riordan S.M."/>
            <person name="Grimm M.C."/>
            <person name="Leong R.W."/>
            <person name="Tanaka M.M."/>
            <person name="Connor S."/>
            <person name="Zhang L."/>
        </authorList>
    </citation>
    <scope>NUCLEOTIDE SEQUENCE [LARGE SCALE GENOMIC DNA]</scope>
    <source>
        <strain evidence="12 13">P13UCO-S1</strain>
    </source>
</reference>
<feature type="site" description="Transition state stabilizer" evidence="10">
    <location>
        <position position="355"/>
    </location>
</feature>
<feature type="binding site" evidence="10">
    <location>
        <begin position="256"/>
        <end position="257"/>
    </location>
    <ligand>
        <name>4-CDP-2-C-methyl-D-erythritol 2-phosphate</name>
        <dbReference type="ChEBI" id="CHEBI:57919"/>
    </ligand>
</feature>
<dbReference type="InterPro" id="IPR020555">
    <property type="entry name" value="MECDP_synthase_CS"/>
</dbReference>
<keyword evidence="6 10" id="KW-0479">Metal-binding</keyword>
<feature type="binding site" evidence="10">
    <location>
        <position position="230"/>
    </location>
    <ligand>
        <name>a divalent metal cation</name>
        <dbReference type="ChEBI" id="CHEBI:60240"/>
    </ligand>
</feature>
<feature type="binding site" evidence="10">
    <location>
        <position position="232"/>
    </location>
    <ligand>
        <name>a divalent metal cation</name>
        <dbReference type="ChEBI" id="CHEBI:60240"/>
    </ligand>
</feature>
<gene>
    <name evidence="10" type="primary">ispDF</name>
    <name evidence="12" type="ORF">CVT08_06505</name>
</gene>
<feature type="binding site" evidence="10">
    <location>
        <begin position="278"/>
        <end position="280"/>
    </location>
    <ligand>
        <name>4-CDP-2-C-methyl-D-erythritol 2-phosphate</name>
        <dbReference type="ChEBI" id="CHEBI:57919"/>
    </ligand>
</feature>
<feature type="site" description="Transition state stabilizer" evidence="10">
    <location>
        <position position="28"/>
    </location>
</feature>
<dbReference type="NCBIfam" id="TIGR00453">
    <property type="entry name" value="ispD"/>
    <property type="match status" value="1"/>
</dbReference>
<dbReference type="PROSITE" id="PS01350">
    <property type="entry name" value="ISPF"/>
    <property type="match status" value="1"/>
</dbReference>
<dbReference type="Pfam" id="PF02542">
    <property type="entry name" value="YgbB"/>
    <property type="match status" value="1"/>
</dbReference>
<dbReference type="InterPro" id="IPR001228">
    <property type="entry name" value="IspD"/>
</dbReference>
<evidence type="ECO:0000256" key="3">
    <source>
        <dbReference type="ARBA" id="ARBA00004709"/>
    </source>
</evidence>
<dbReference type="InterPro" id="IPR036571">
    <property type="entry name" value="MECDP_synthase_sf"/>
</dbReference>
<evidence type="ECO:0000256" key="6">
    <source>
        <dbReference type="ARBA" id="ARBA00022723"/>
    </source>
</evidence>
<dbReference type="SUPFAM" id="SSF69765">
    <property type="entry name" value="IpsF-like"/>
    <property type="match status" value="1"/>
</dbReference>
<comment type="catalytic activity">
    <reaction evidence="1 10">
        <text>4-CDP-2-C-methyl-D-erythritol 2-phosphate = 2-C-methyl-D-erythritol 2,4-cyclic diphosphate + CMP</text>
        <dbReference type="Rhea" id="RHEA:23864"/>
        <dbReference type="ChEBI" id="CHEBI:57919"/>
        <dbReference type="ChEBI" id="CHEBI:58483"/>
        <dbReference type="ChEBI" id="CHEBI:60377"/>
        <dbReference type="EC" id="4.6.1.12"/>
    </reaction>
</comment>
<feature type="site" description="Transition state stabilizer" evidence="10">
    <location>
        <position position="256"/>
    </location>
</feature>
<feature type="site" description="Positions MEP for the nucleophilic attack" evidence="10">
    <location>
        <position position="203"/>
    </location>
</feature>
<dbReference type="GO" id="GO:0016114">
    <property type="term" value="P:terpenoid biosynthetic process"/>
    <property type="evidence" value="ECO:0007669"/>
    <property type="project" value="InterPro"/>
</dbReference>
<comment type="caution">
    <text evidence="10">Lacks conserved residue(s) required for the propagation of feature annotation.</text>
</comment>
<organism evidence="12 13">
    <name type="scientific">Campylobacter concisus</name>
    <dbReference type="NCBI Taxonomy" id="199"/>
    <lineage>
        <taxon>Bacteria</taxon>
        <taxon>Pseudomonadati</taxon>
        <taxon>Campylobacterota</taxon>
        <taxon>Epsilonproteobacteria</taxon>
        <taxon>Campylobacterales</taxon>
        <taxon>Campylobacteraceae</taxon>
        <taxon>Campylobacter</taxon>
    </lineage>
</organism>
<keyword evidence="7 10" id="KW-0414">Isoprene biosynthesis</keyword>
<dbReference type="EC" id="2.7.7.60" evidence="10"/>
<dbReference type="HAMAP" id="MF_00107">
    <property type="entry name" value="IspF"/>
    <property type="match status" value="1"/>
</dbReference>
<proteinExistence type="inferred from homology"/>
<dbReference type="Gene3D" id="3.30.1330.50">
    <property type="entry name" value="2-C-methyl-D-erythritol 2,4-cyclodiphosphate synthase"/>
    <property type="match status" value="1"/>
</dbReference>
<feature type="region of interest" description="2-C-methyl-D-erythritol 4-phosphate cytidylyltransferase" evidence="10">
    <location>
        <begin position="1"/>
        <end position="223"/>
    </location>
</feature>
<evidence type="ECO:0000256" key="5">
    <source>
        <dbReference type="ARBA" id="ARBA00022695"/>
    </source>
</evidence>
<dbReference type="NCBIfam" id="NF006899">
    <property type="entry name" value="PRK09382.1"/>
    <property type="match status" value="1"/>
</dbReference>
<feature type="site" description="Positions MEP for the nucleophilic attack" evidence="10">
    <location>
        <position position="151"/>
    </location>
</feature>
<evidence type="ECO:0000256" key="2">
    <source>
        <dbReference type="ARBA" id="ARBA00001968"/>
    </source>
</evidence>
<dbReference type="UniPathway" id="UPA00056">
    <property type="reaction ID" value="UER00093"/>
</dbReference>
<accession>A0A7S9RNW4</accession>
<evidence type="ECO:0000256" key="9">
    <source>
        <dbReference type="ARBA" id="ARBA00023268"/>
    </source>
</evidence>
<keyword evidence="4 10" id="KW-0808">Transferase</keyword>
<dbReference type="GO" id="GO:0046872">
    <property type="term" value="F:metal ion binding"/>
    <property type="evidence" value="ECO:0007669"/>
    <property type="project" value="UniProtKB-KW"/>
</dbReference>
<evidence type="ECO:0000313" key="13">
    <source>
        <dbReference type="Proteomes" id="UP000594707"/>
    </source>
</evidence>
<feature type="binding site" evidence="10">
    <location>
        <begin position="230"/>
        <end position="232"/>
    </location>
    <ligand>
        <name>4-CDP-2-C-methyl-D-erythritol 2-phosphate</name>
        <dbReference type="ChEBI" id="CHEBI:57919"/>
    </ligand>
</feature>
<dbReference type="GO" id="GO:0019288">
    <property type="term" value="P:isopentenyl diphosphate biosynthetic process, methylerythritol 4-phosphate pathway"/>
    <property type="evidence" value="ECO:0007669"/>
    <property type="project" value="UniProtKB-UniRule"/>
</dbReference>
<protein>
    <recommendedName>
        <fullName evidence="10">Bifunctional enzyme IspD/IspF</fullName>
    </recommendedName>
    <domain>
        <recommendedName>
            <fullName evidence="10">2-C-methyl-D-erythritol 4-phosphate cytidylyltransferase</fullName>
            <ecNumber evidence="10">2.7.7.60</ecNumber>
        </recommendedName>
        <alternativeName>
            <fullName evidence="10">4-diphosphocytidyl-2C-methyl-D-erythritol synthase</fullName>
        </alternativeName>
        <alternativeName>
            <fullName evidence="10">MEP cytidylyltransferase</fullName>
            <shortName evidence="10">MCT</shortName>
        </alternativeName>
    </domain>
    <domain>
        <recommendedName>
            <fullName evidence="10">2-C-methyl-D-erythritol 2,4-cyclodiphosphate synthase</fullName>
            <shortName evidence="10">MECDP-synthase</shortName>
            <shortName evidence="10">MECPP-synthase</shortName>
            <shortName evidence="10">MECPS</shortName>
            <ecNumber evidence="10">4.6.1.12</ecNumber>
        </recommendedName>
    </domain>
</protein>
<feature type="binding site" evidence="10">
    <location>
        <position position="264"/>
    </location>
    <ligand>
        <name>a divalent metal cation</name>
        <dbReference type="ChEBI" id="CHEBI:60240"/>
    </ligand>
</feature>
<feature type="binding site" evidence="10">
    <location>
        <position position="361"/>
    </location>
    <ligand>
        <name>4-CDP-2-C-methyl-D-erythritol 2-phosphate</name>
        <dbReference type="ChEBI" id="CHEBI:57919"/>
    </ligand>
</feature>
<dbReference type="EC" id="4.6.1.12" evidence="10"/>
<comment type="function">
    <text evidence="10">Bifunctional enzyme that catalyzes the formation of 4-diphosphocytidyl-2-C-methyl-D-erythritol from CTP and 2-C-methyl-D-erythritol 4-phosphate (MEP) (IspD), and catalyzes the conversion of 4-diphosphocytidyl-2-C-methyl-D-erythritol 2-phosphate (CDP-ME2P) to 2-C-methyl-D-erythritol 2,4-cyclodiphosphate (ME-CPP) with a corresponding release of cytidine 5-monophosphate (CMP) (IspF).</text>
</comment>
<feature type="binding site" evidence="10">
    <location>
        <begin position="283"/>
        <end position="287"/>
    </location>
    <ligand>
        <name>4-CDP-2-C-methyl-D-erythritol 2-phosphate</name>
        <dbReference type="ChEBI" id="CHEBI:57919"/>
    </ligand>
</feature>
<dbReference type="CDD" id="cd02516">
    <property type="entry name" value="CDP-ME_synthetase"/>
    <property type="match status" value="1"/>
</dbReference>
<comment type="similarity">
    <text evidence="10">In the N-terminal section; belongs to the IspD/TarI cytidylyltransferase family. IspD subfamily.</text>
</comment>
<evidence type="ECO:0000256" key="4">
    <source>
        <dbReference type="ARBA" id="ARBA00022679"/>
    </source>
</evidence>
<feature type="binding site" evidence="10">
    <location>
        <position position="364"/>
    </location>
    <ligand>
        <name>4-CDP-2-C-methyl-D-erythritol 2-phosphate</name>
        <dbReference type="ChEBI" id="CHEBI:57919"/>
    </ligand>
</feature>
<comment type="similarity">
    <text evidence="10">In the C-terminal section; belongs to the IspF family.</text>
</comment>
<evidence type="ECO:0000259" key="11">
    <source>
        <dbReference type="Pfam" id="PF02542"/>
    </source>
</evidence>
<dbReference type="EMBL" id="CP060705">
    <property type="protein sequence ID" value="QPH95076.1"/>
    <property type="molecule type" value="Genomic_DNA"/>
</dbReference>
<dbReference type="Pfam" id="PF01128">
    <property type="entry name" value="IspD"/>
    <property type="match status" value="1"/>
</dbReference>
<comment type="cofactor">
    <cofactor evidence="2 10">
        <name>a divalent metal cation</name>
        <dbReference type="ChEBI" id="CHEBI:60240"/>
    </cofactor>
</comment>
<dbReference type="InterPro" id="IPR003526">
    <property type="entry name" value="MECDP_synthase"/>
</dbReference>
<feature type="binding site" evidence="10">
    <location>
        <begin position="354"/>
        <end position="357"/>
    </location>
    <ligand>
        <name>4-CDP-2-C-methyl-D-erythritol 2-phosphate</name>
        <dbReference type="ChEBI" id="CHEBI:57919"/>
    </ligand>
</feature>
<feature type="region of interest" description="2-C-methyl-D-erythritol 2,4-cyclodiphosphate synthase" evidence="10">
    <location>
        <begin position="224"/>
        <end position="384"/>
    </location>
</feature>
<dbReference type="PANTHER" id="PTHR43181">
    <property type="entry name" value="2-C-METHYL-D-ERYTHRITOL 2,4-CYCLODIPHOSPHATE SYNTHASE, CHLOROPLASTIC"/>
    <property type="match status" value="1"/>
</dbReference>
<dbReference type="InterPro" id="IPR026596">
    <property type="entry name" value="IspD/F"/>
</dbReference>
<keyword evidence="5 10" id="KW-0548">Nucleotidyltransferase</keyword>
<dbReference type="InterPro" id="IPR029044">
    <property type="entry name" value="Nucleotide-diphossugar_trans"/>
</dbReference>
<dbReference type="Gene3D" id="3.90.550.10">
    <property type="entry name" value="Spore Coat Polysaccharide Biosynthesis Protein SpsA, Chain A"/>
    <property type="match status" value="1"/>
</dbReference>